<dbReference type="Proteomes" id="UP000800041">
    <property type="component" value="Unassembled WGS sequence"/>
</dbReference>
<dbReference type="EMBL" id="ML977149">
    <property type="protein sequence ID" value="KAF1988202.1"/>
    <property type="molecule type" value="Genomic_DNA"/>
</dbReference>
<proteinExistence type="predicted"/>
<gene>
    <name evidence="3" type="ORF">K402DRAFT_411600</name>
</gene>
<dbReference type="InterPro" id="IPR041694">
    <property type="entry name" value="ADH_N_2"/>
</dbReference>
<dbReference type="InterPro" id="IPR013149">
    <property type="entry name" value="ADH-like_C"/>
</dbReference>
<evidence type="ECO:0000259" key="2">
    <source>
        <dbReference type="SMART" id="SM00829"/>
    </source>
</evidence>
<dbReference type="PANTHER" id="PTHR43205">
    <property type="entry name" value="PROSTAGLANDIN REDUCTASE"/>
    <property type="match status" value="1"/>
</dbReference>
<evidence type="ECO:0000313" key="3">
    <source>
        <dbReference type="EMBL" id="KAF1988202.1"/>
    </source>
</evidence>
<evidence type="ECO:0000256" key="1">
    <source>
        <dbReference type="ARBA" id="ARBA00023002"/>
    </source>
</evidence>
<organism evidence="3 4">
    <name type="scientific">Aulographum hederae CBS 113979</name>
    <dbReference type="NCBI Taxonomy" id="1176131"/>
    <lineage>
        <taxon>Eukaryota</taxon>
        <taxon>Fungi</taxon>
        <taxon>Dikarya</taxon>
        <taxon>Ascomycota</taxon>
        <taxon>Pezizomycotina</taxon>
        <taxon>Dothideomycetes</taxon>
        <taxon>Pleosporomycetidae</taxon>
        <taxon>Aulographales</taxon>
        <taxon>Aulographaceae</taxon>
    </lineage>
</organism>
<dbReference type="CDD" id="cd05288">
    <property type="entry name" value="PGDH"/>
    <property type="match status" value="1"/>
</dbReference>
<dbReference type="GO" id="GO:0016628">
    <property type="term" value="F:oxidoreductase activity, acting on the CH-CH group of donors, NAD or NADP as acceptor"/>
    <property type="evidence" value="ECO:0007669"/>
    <property type="project" value="InterPro"/>
</dbReference>
<dbReference type="PANTHER" id="PTHR43205:SF42">
    <property type="entry name" value="ALCOHOL DEHYDROGENASE, ZINC-CONTAINING (AFU_ORTHOLOGUE AFUA_7G04530)"/>
    <property type="match status" value="1"/>
</dbReference>
<dbReference type="SMART" id="SM00829">
    <property type="entry name" value="PKS_ER"/>
    <property type="match status" value="1"/>
</dbReference>
<dbReference type="Gene3D" id="3.40.50.720">
    <property type="entry name" value="NAD(P)-binding Rossmann-like Domain"/>
    <property type="match status" value="1"/>
</dbReference>
<dbReference type="SUPFAM" id="SSF51735">
    <property type="entry name" value="NAD(P)-binding Rossmann-fold domains"/>
    <property type="match status" value="1"/>
</dbReference>
<dbReference type="InterPro" id="IPR045010">
    <property type="entry name" value="MDR_fam"/>
</dbReference>
<keyword evidence="4" id="KW-1185">Reference proteome</keyword>
<dbReference type="SUPFAM" id="SSF50129">
    <property type="entry name" value="GroES-like"/>
    <property type="match status" value="1"/>
</dbReference>
<protein>
    <submittedName>
        <fullName evidence="3">NADP-dependent leukotriene B4 12-hydroxydehydrogenase</fullName>
    </submittedName>
</protein>
<evidence type="ECO:0000313" key="4">
    <source>
        <dbReference type="Proteomes" id="UP000800041"/>
    </source>
</evidence>
<dbReference type="AlphaFoldDB" id="A0A6G1H565"/>
<feature type="domain" description="Enoyl reductase (ER)" evidence="2">
    <location>
        <begin position="20"/>
        <end position="335"/>
    </location>
</feature>
<reference evidence="3" key="1">
    <citation type="journal article" date="2020" name="Stud. Mycol.">
        <title>101 Dothideomycetes genomes: a test case for predicting lifestyles and emergence of pathogens.</title>
        <authorList>
            <person name="Haridas S."/>
            <person name="Albert R."/>
            <person name="Binder M."/>
            <person name="Bloem J."/>
            <person name="Labutti K."/>
            <person name="Salamov A."/>
            <person name="Andreopoulos B."/>
            <person name="Baker S."/>
            <person name="Barry K."/>
            <person name="Bills G."/>
            <person name="Bluhm B."/>
            <person name="Cannon C."/>
            <person name="Castanera R."/>
            <person name="Culley D."/>
            <person name="Daum C."/>
            <person name="Ezra D."/>
            <person name="Gonzalez J."/>
            <person name="Henrissat B."/>
            <person name="Kuo A."/>
            <person name="Liang C."/>
            <person name="Lipzen A."/>
            <person name="Lutzoni F."/>
            <person name="Magnuson J."/>
            <person name="Mondo S."/>
            <person name="Nolan M."/>
            <person name="Ohm R."/>
            <person name="Pangilinan J."/>
            <person name="Park H.-J."/>
            <person name="Ramirez L."/>
            <person name="Alfaro M."/>
            <person name="Sun H."/>
            <person name="Tritt A."/>
            <person name="Yoshinaga Y."/>
            <person name="Zwiers L.-H."/>
            <person name="Turgeon B."/>
            <person name="Goodwin S."/>
            <person name="Spatafora J."/>
            <person name="Crous P."/>
            <person name="Grigoriev I."/>
        </authorList>
    </citation>
    <scope>NUCLEOTIDE SEQUENCE</scope>
    <source>
        <strain evidence="3">CBS 113979</strain>
    </source>
</reference>
<dbReference type="InterPro" id="IPR036291">
    <property type="entry name" value="NAD(P)-bd_dom_sf"/>
</dbReference>
<accession>A0A6G1H565</accession>
<dbReference type="OrthoDB" id="809632at2759"/>
<dbReference type="InterPro" id="IPR020843">
    <property type="entry name" value="ER"/>
</dbReference>
<keyword evidence="1" id="KW-0560">Oxidoreductase</keyword>
<sequence length="345" mass="37420">MSTYTSVHLAKRPKNAIVPGETFALKQNAMPMADELGEGEVIVRSLYLSLDPAMRGWLNDTRSYVPPVQIGEVMRGAAVGIVTASRSRSFPVGSYAMGTIGWTEYAKVKDKVLTQIQIPKNGKVTDALGVLGMTGLTAYFGILDIGRIRPGDFVVISGAAGATGSIVGQIAKLKGCTVLGLAGSDSKCDWLTSELGFDAALNYKSPTFAQDFRKATKSLIDVFFDNVGGEILDLALGRAKPHARFVMCGGISQYNTADAKGPKNYLMIVSMRIRMEGFIVFDYEKRFEEARRELAGWLAEGKIRRKEHIVKGGLAKAERALLDLYNGVNTGKLLVEVTPEEKAKL</sequence>
<dbReference type="Pfam" id="PF00107">
    <property type="entry name" value="ADH_zinc_N"/>
    <property type="match status" value="1"/>
</dbReference>
<dbReference type="Pfam" id="PF16884">
    <property type="entry name" value="ADH_N_2"/>
    <property type="match status" value="1"/>
</dbReference>
<dbReference type="InterPro" id="IPR011032">
    <property type="entry name" value="GroES-like_sf"/>
</dbReference>
<dbReference type="Gene3D" id="3.90.180.10">
    <property type="entry name" value="Medium-chain alcohol dehydrogenases, catalytic domain"/>
    <property type="match status" value="1"/>
</dbReference>
<dbReference type="FunFam" id="3.40.50.720:FF:000121">
    <property type="entry name" value="Prostaglandin reductase 2"/>
    <property type="match status" value="1"/>
</dbReference>
<name>A0A6G1H565_9PEZI</name>